<name>A0AAN6YP47_9PEZI</name>
<dbReference type="InterPro" id="IPR052337">
    <property type="entry name" value="SAT4-like"/>
</dbReference>
<keyword evidence="2 7" id="KW-0812">Transmembrane</keyword>
<evidence type="ECO:0000256" key="6">
    <source>
        <dbReference type="SAM" id="MobiDB-lite"/>
    </source>
</evidence>
<reference evidence="9" key="1">
    <citation type="journal article" date="2023" name="Mol. Phylogenet. Evol.">
        <title>Genome-scale phylogeny and comparative genomics of the fungal order Sordariales.</title>
        <authorList>
            <person name="Hensen N."/>
            <person name="Bonometti L."/>
            <person name="Westerberg I."/>
            <person name="Brannstrom I.O."/>
            <person name="Guillou S."/>
            <person name="Cros-Aarteil S."/>
            <person name="Calhoun S."/>
            <person name="Haridas S."/>
            <person name="Kuo A."/>
            <person name="Mondo S."/>
            <person name="Pangilinan J."/>
            <person name="Riley R."/>
            <person name="LaButti K."/>
            <person name="Andreopoulos B."/>
            <person name="Lipzen A."/>
            <person name="Chen C."/>
            <person name="Yan M."/>
            <person name="Daum C."/>
            <person name="Ng V."/>
            <person name="Clum A."/>
            <person name="Steindorff A."/>
            <person name="Ohm R.A."/>
            <person name="Martin F."/>
            <person name="Silar P."/>
            <person name="Natvig D.O."/>
            <person name="Lalanne C."/>
            <person name="Gautier V."/>
            <person name="Ament-Velasquez S.L."/>
            <person name="Kruys A."/>
            <person name="Hutchinson M.I."/>
            <person name="Powell A.J."/>
            <person name="Barry K."/>
            <person name="Miller A.N."/>
            <person name="Grigoriev I.V."/>
            <person name="Debuchy R."/>
            <person name="Gladieux P."/>
            <person name="Hiltunen Thoren M."/>
            <person name="Johannesson H."/>
        </authorList>
    </citation>
    <scope>NUCLEOTIDE SEQUENCE</scope>
    <source>
        <strain evidence="9">CBS 990.96</strain>
    </source>
</reference>
<dbReference type="PANTHER" id="PTHR33048">
    <property type="entry name" value="PTH11-LIKE INTEGRAL MEMBRANE PROTEIN (AFU_ORTHOLOGUE AFUA_5G11245)"/>
    <property type="match status" value="1"/>
</dbReference>
<feature type="transmembrane region" description="Helical" evidence="7">
    <location>
        <begin position="96"/>
        <end position="120"/>
    </location>
</feature>
<feature type="transmembrane region" description="Helical" evidence="7">
    <location>
        <begin position="253"/>
        <end position="277"/>
    </location>
</feature>
<evidence type="ECO:0000256" key="5">
    <source>
        <dbReference type="ARBA" id="ARBA00038359"/>
    </source>
</evidence>
<organism evidence="9 10">
    <name type="scientific">Podospora fimiseda</name>
    <dbReference type="NCBI Taxonomy" id="252190"/>
    <lineage>
        <taxon>Eukaryota</taxon>
        <taxon>Fungi</taxon>
        <taxon>Dikarya</taxon>
        <taxon>Ascomycota</taxon>
        <taxon>Pezizomycotina</taxon>
        <taxon>Sordariomycetes</taxon>
        <taxon>Sordariomycetidae</taxon>
        <taxon>Sordariales</taxon>
        <taxon>Podosporaceae</taxon>
        <taxon>Podospora</taxon>
    </lineage>
</organism>
<proteinExistence type="inferred from homology"/>
<evidence type="ECO:0000313" key="9">
    <source>
        <dbReference type="EMBL" id="KAK4222843.1"/>
    </source>
</evidence>
<evidence type="ECO:0000313" key="10">
    <source>
        <dbReference type="Proteomes" id="UP001301958"/>
    </source>
</evidence>
<dbReference type="AlphaFoldDB" id="A0AAN6YP47"/>
<comment type="caution">
    <text evidence="9">The sequence shown here is derived from an EMBL/GenBank/DDBJ whole genome shotgun (WGS) entry which is preliminary data.</text>
</comment>
<dbReference type="InterPro" id="IPR049326">
    <property type="entry name" value="Rhodopsin_dom_fungi"/>
</dbReference>
<evidence type="ECO:0000256" key="3">
    <source>
        <dbReference type="ARBA" id="ARBA00022989"/>
    </source>
</evidence>
<feature type="transmembrane region" description="Helical" evidence="7">
    <location>
        <begin position="132"/>
        <end position="153"/>
    </location>
</feature>
<dbReference type="EMBL" id="MU865451">
    <property type="protein sequence ID" value="KAK4222843.1"/>
    <property type="molecule type" value="Genomic_DNA"/>
</dbReference>
<dbReference type="Proteomes" id="UP001301958">
    <property type="component" value="Unassembled WGS sequence"/>
</dbReference>
<feature type="compositionally biased region" description="Pro residues" evidence="6">
    <location>
        <begin position="314"/>
        <end position="332"/>
    </location>
</feature>
<protein>
    <recommendedName>
        <fullName evidence="8">Rhodopsin domain-containing protein</fullName>
    </recommendedName>
</protein>
<keyword evidence="10" id="KW-1185">Reference proteome</keyword>
<feature type="transmembrane region" description="Helical" evidence="7">
    <location>
        <begin position="56"/>
        <end position="76"/>
    </location>
</feature>
<dbReference type="Pfam" id="PF20684">
    <property type="entry name" value="Fung_rhodopsin"/>
    <property type="match status" value="1"/>
</dbReference>
<evidence type="ECO:0000256" key="1">
    <source>
        <dbReference type="ARBA" id="ARBA00004141"/>
    </source>
</evidence>
<evidence type="ECO:0000256" key="4">
    <source>
        <dbReference type="ARBA" id="ARBA00023136"/>
    </source>
</evidence>
<reference evidence="9" key="2">
    <citation type="submission" date="2023-05" db="EMBL/GenBank/DDBJ databases">
        <authorList>
            <consortium name="Lawrence Berkeley National Laboratory"/>
            <person name="Steindorff A."/>
            <person name="Hensen N."/>
            <person name="Bonometti L."/>
            <person name="Westerberg I."/>
            <person name="Brannstrom I.O."/>
            <person name="Guillou S."/>
            <person name="Cros-Aarteil S."/>
            <person name="Calhoun S."/>
            <person name="Haridas S."/>
            <person name="Kuo A."/>
            <person name="Mondo S."/>
            <person name="Pangilinan J."/>
            <person name="Riley R."/>
            <person name="Labutti K."/>
            <person name="Andreopoulos B."/>
            <person name="Lipzen A."/>
            <person name="Chen C."/>
            <person name="Yanf M."/>
            <person name="Daum C."/>
            <person name="Ng V."/>
            <person name="Clum A."/>
            <person name="Ohm R."/>
            <person name="Martin F."/>
            <person name="Silar P."/>
            <person name="Natvig D."/>
            <person name="Lalanne C."/>
            <person name="Gautier V."/>
            <person name="Ament-Velasquez S.L."/>
            <person name="Kruys A."/>
            <person name="Hutchinson M.I."/>
            <person name="Powell A.J."/>
            <person name="Barry K."/>
            <person name="Miller A.N."/>
            <person name="Grigoriev I.V."/>
            <person name="Debuchy R."/>
            <person name="Gladieux P."/>
            <person name="Thoren M.H."/>
            <person name="Johannesson H."/>
        </authorList>
    </citation>
    <scope>NUCLEOTIDE SEQUENCE</scope>
    <source>
        <strain evidence="9">CBS 990.96</strain>
    </source>
</reference>
<dbReference type="GO" id="GO:0016020">
    <property type="term" value="C:membrane"/>
    <property type="evidence" value="ECO:0007669"/>
    <property type="project" value="UniProtKB-SubCell"/>
</dbReference>
<feature type="transmembrane region" description="Helical" evidence="7">
    <location>
        <begin position="20"/>
        <end position="44"/>
    </location>
</feature>
<feature type="transmembrane region" description="Helical" evidence="7">
    <location>
        <begin position="210"/>
        <end position="233"/>
    </location>
</feature>
<dbReference type="PANTHER" id="PTHR33048:SF42">
    <property type="entry name" value="INTEGRAL MEMBRANE PROTEIN"/>
    <property type="match status" value="1"/>
</dbReference>
<evidence type="ECO:0000256" key="2">
    <source>
        <dbReference type="ARBA" id="ARBA00022692"/>
    </source>
</evidence>
<feature type="transmembrane region" description="Helical" evidence="7">
    <location>
        <begin position="173"/>
        <end position="198"/>
    </location>
</feature>
<sequence>MSSNVNQTTLPGADQPLVLGQAVVVVIPLLTTVTTLLLGLRFFYKQKHKRPWSWDDHLLIAAYITYIISLVCLLIAGVRRDPKRTERENFNQGIHIMSAGSGFNMLTLILTKVSIIYTLLRITTNTQTVWHRYFLWGVIFLTVMIVGSSGITFCIETWWTTLDMDCVKNDSLWQWGIFAGVWSTGTDFLIAAFSWVIIWKLNMRMSEKIGIGLVLSTGIIAGTIAAIRLYQMIDFCAGIDPTKEVDDGILTKQYITLVLWSFVEAAATAMGSTAGAVRMMMNEVSRRLGETGLVRRASRLWSTHPGLPVRSTPTPAPDSPTEPVSPPAPAQNPRPTRKLFKGFRVLWLRLSSQTSVSAGVELAPISQGPSRSRAAAGN</sequence>
<keyword evidence="3 7" id="KW-1133">Transmembrane helix</keyword>
<evidence type="ECO:0000259" key="8">
    <source>
        <dbReference type="Pfam" id="PF20684"/>
    </source>
</evidence>
<comment type="similarity">
    <text evidence="5">Belongs to the SAT4 family.</text>
</comment>
<keyword evidence="4 7" id="KW-0472">Membrane</keyword>
<feature type="domain" description="Rhodopsin" evidence="8">
    <location>
        <begin position="40"/>
        <end position="279"/>
    </location>
</feature>
<evidence type="ECO:0000256" key="7">
    <source>
        <dbReference type="SAM" id="Phobius"/>
    </source>
</evidence>
<accession>A0AAN6YP47</accession>
<feature type="region of interest" description="Disordered" evidence="6">
    <location>
        <begin position="304"/>
        <end position="336"/>
    </location>
</feature>
<comment type="subcellular location">
    <subcellularLocation>
        <location evidence="1">Membrane</location>
        <topology evidence="1">Multi-pass membrane protein</topology>
    </subcellularLocation>
</comment>
<gene>
    <name evidence="9" type="ORF">QBC38DRAFT_503645</name>
</gene>